<evidence type="ECO:0000256" key="11">
    <source>
        <dbReference type="RuleBase" id="RU361175"/>
    </source>
</evidence>
<evidence type="ECO:0000256" key="2">
    <source>
        <dbReference type="ARBA" id="ARBA00010838"/>
    </source>
</evidence>
<comment type="catalytic activity">
    <reaction evidence="1 11">
        <text>Hydrolysis of terminal, non-reducing beta-D-glucosyl residues with release of beta-D-glucose.</text>
        <dbReference type="EC" id="3.2.1.21"/>
    </reaction>
</comment>
<accession>A0A1I3G872</accession>
<evidence type="ECO:0000313" key="13">
    <source>
        <dbReference type="Proteomes" id="UP000198649"/>
    </source>
</evidence>
<dbReference type="SUPFAM" id="SSF51445">
    <property type="entry name" value="(Trans)glycosidases"/>
    <property type="match status" value="1"/>
</dbReference>
<evidence type="ECO:0000256" key="4">
    <source>
        <dbReference type="ARBA" id="ARBA00022801"/>
    </source>
</evidence>
<organism evidence="12 13">
    <name type="scientific">Nocardioides psychrotolerans</name>
    <dbReference type="NCBI Taxonomy" id="1005945"/>
    <lineage>
        <taxon>Bacteria</taxon>
        <taxon>Bacillati</taxon>
        <taxon>Actinomycetota</taxon>
        <taxon>Actinomycetes</taxon>
        <taxon>Propionibacteriales</taxon>
        <taxon>Nocardioidaceae</taxon>
        <taxon>Nocardioides</taxon>
    </lineage>
</organism>
<dbReference type="GO" id="GO:0030245">
    <property type="term" value="P:cellulose catabolic process"/>
    <property type="evidence" value="ECO:0007669"/>
    <property type="project" value="UniProtKB-KW"/>
</dbReference>
<keyword evidence="13" id="KW-1185">Reference proteome</keyword>
<dbReference type="RefSeq" id="WP_091112183.1">
    <property type="nucleotide sequence ID" value="NZ_BKAF01000032.1"/>
</dbReference>
<dbReference type="STRING" id="1005945.SAMN05216561_10623"/>
<dbReference type="Proteomes" id="UP000198649">
    <property type="component" value="Unassembled WGS sequence"/>
</dbReference>
<comment type="similarity">
    <text evidence="2 11">Belongs to the glycosyl hydrolase 1 family.</text>
</comment>
<dbReference type="PRINTS" id="PR00131">
    <property type="entry name" value="GLHYDRLASE1"/>
</dbReference>
<feature type="binding site" evidence="10">
    <location>
        <position position="170"/>
    </location>
    <ligand>
        <name>substrate</name>
    </ligand>
</feature>
<dbReference type="AlphaFoldDB" id="A0A1I3G872"/>
<evidence type="ECO:0000313" key="12">
    <source>
        <dbReference type="EMBL" id="SFI19735.1"/>
    </source>
</evidence>
<evidence type="ECO:0000256" key="3">
    <source>
        <dbReference type="ARBA" id="ARBA00012744"/>
    </source>
</evidence>
<dbReference type="GO" id="GO:0005829">
    <property type="term" value="C:cytosol"/>
    <property type="evidence" value="ECO:0007669"/>
    <property type="project" value="TreeGrafter"/>
</dbReference>
<feature type="active site" description="Proton donor" evidence="9">
    <location>
        <position position="171"/>
    </location>
</feature>
<reference evidence="12 13" key="1">
    <citation type="submission" date="2016-10" db="EMBL/GenBank/DDBJ databases">
        <authorList>
            <person name="de Groot N.N."/>
        </authorList>
    </citation>
    <scope>NUCLEOTIDE SEQUENCE [LARGE SCALE GENOMIC DNA]</scope>
    <source>
        <strain evidence="12 13">CGMCC 1.11156</strain>
    </source>
</reference>
<evidence type="ECO:0000256" key="8">
    <source>
        <dbReference type="ARBA" id="ARBA00023326"/>
    </source>
</evidence>
<proteinExistence type="inferred from homology"/>
<evidence type="ECO:0000256" key="1">
    <source>
        <dbReference type="ARBA" id="ARBA00000448"/>
    </source>
</evidence>
<dbReference type="FunFam" id="3.20.20.80:FF:000004">
    <property type="entry name" value="Beta-glucosidase 6-phospho-beta-glucosidase"/>
    <property type="match status" value="1"/>
</dbReference>
<keyword evidence="8" id="KW-0624">Polysaccharide degradation</keyword>
<name>A0A1I3G872_9ACTN</name>
<feature type="binding site" evidence="10">
    <location>
        <position position="25"/>
    </location>
    <ligand>
        <name>substrate</name>
    </ligand>
</feature>
<dbReference type="Gene3D" id="3.20.20.80">
    <property type="entry name" value="Glycosidases"/>
    <property type="match status" value="1"/>
</dbReference>
<dbReference type="EMBL" id="FOQG01000006">
    <property type="protein sequence ID" value="SFI19735.1"/>
    <property type="molecule type" value="Genomic_DNA"/>
</dbReference>
<feature type="binding site" evidence="10">
    <location>
        <position position="402"/>
    </location>
    <ligand>
        <name>substrate</name>
    </ligand>
</feature>
<feature type="active site" description="Nucleophile" evidence="9">
    <location>
        <position position="355"/>
    </location>
</feature>
<gene>
    <name evidence="12" type="ORF">SAMN05216561_10623</name>
</gene>
<dbReference type="InterPro" id="IPR001360">
    <property type="entry name" value="Glyco_hydro_1"/>
</dbReference>
<keyword evidence="5" id="KW-0136">Cellulose degradation</keyword>
<dbReference type="InterPro" id="IPR017853">
    <property type="entry name" value="GH"/>
</dbReference>
<dbReference type="InterPro" id="IPR017736">
    <property type="entry name" value="Glyco_hydro_1_beta-glucosidase"/>
</dbReference>
<dbReference type="Pfam" id="PF00232">
    <property type="entry name" value="Glyco_hydro_1"/>
    <property type="match status" value="1"/>
</dbReference>
<keyword evidence="7 11" id="KW-0326">Glycosidase</keyword>
<dbReference type="OrthoDB" id="9765195at2"/>
<dbReference type="EC" id="3.2.1.21" evidence="3 11"/>
<dbReference type="PANTHER" id="PTHR10353">
    <property type="entry name" value="GLYCOSYL HYDROLASE"/>
    <property type="match status" value="1"/>
</dbReference>
<evidence type="ECO:0000256" key="5">
    <source>
        <dbReference type="ARBA" id="ARBA00023001"/>
    </source>
</evidence>
<dbReference type="GO" id="GO:0008422">
    <property type="term" value="F:beta-glucosidase activity"/>
    <property type="evidence" value="ECO:0007669"/>
    <property type="project" value="UniProtKB-EC"/>
</dbReference>
<evidence type="ECO:0000256" key="10">
    <source>
        <dbReference type="PIRSR" id="PIRSR617736-2"/>
    </source>
</evidence>
<feature type="binding site" evidence="10">
    <location>
        <begin position="409"/>
        <end position="410"/>
    </location>
    <ligand>
        <name>substrate</name>
    </ligand>
</feature>
<evidence type="ECO:0000256" key="7">
    <source>
        <dbReference type="ARBA" id="ARBA00023295"/>
    </source>
</evidence>
<evidence type="ECO:0000256" key="6">
    <source>
        <dbReference type="ARBA" id="ARBA00023277"/>
    </source>
</evidence>
<keyword evidence="4 11" id="KW-0378">Hydrolase</keyword>
<dbReference type="PROSITE" id="PS00653">
    <property type="entry name" value="GLYCOSYL_HYDROL_F1_2"/>
    <property type="match status" value="1"/>
</dbReference>
<sequence>MPDQPPAFPQLPPGFRFGTSTAAYQIEGAATEDGKGPSIWDTFAHTPGRINDGSTGDVACDHYHRYEGDVALMQQLGAGGYRFSISWPRIQPTGSGPANLKGLDFYDRLVDSLLAHGVQPMATLYHWDLPQALEDDGGWLNRATIDRFADYAAIVGERLADRVEHWIPVNEPNVASMMGYSIGMHAPGRALMFDGLPVAHHLLVAHGRAVQVLRAAGATSVGCANNHAPMWPASDLPEDVGATKLFDALWNGMFLEPMLLGRYPVDLAPLLVDEIHDGDMATIRQPLDFYGVNYYNPMRIAAADEEAEMPFEMRELVGYPTTDFGWPVVPDALREWLITFRARFRAALPPIMITESGCAYDIGPDEHGVVDDQPRIDYLDAHLRAVATAIERGVDVRGYYTWSLLDNFEWTEGYTQRFGLVHVDYETQARTPKRSFEWYADMIRAQPPG</sequence>
<keyword evidence="6" id="KW-0119">Carbohydrate metabolism</keyword>
<dbReference type="PANTHER" id="PTHR10353:SF36">
    <property type="entry name" value="LP05116P"/>
    <property type="match status" value="1"/>
</dbReference>
<protein>
    <recommendedName>
        <fullName evidence="3 11">Beta-glucosidase</fullName>
        <ecNumber evidence="3 11">3.2.1.21</ecNumber>
    </recommendedName>
</protein>
<evidence type="ECO:0000256" key="9">
    <source>
        <dbReference type="PIRSR" id="PIRSR617736-1"/>
    </source>
</evidence>
<dbReference type="InterPro" id="IPR033132">
    <property type="entry name" value="GH_1_N_CS"/>
</dbReference>
<feature type="binding site" evidence="10">
    <location>
        <position position="295"/>
    </location>
    <ligand>
        <name>substrate</name>
    </ligand>
</feature>
<feature type="binding site" evidence="10">
    <location>
        <position position="126"/>
    </location>
    <ligand>
        <name>substrate</name>
    </ligand>
</feature>
<dbReference type="NCBIfam" id="TIGR03356">
    <property type="entry name" value="BGL"/>
    <property type="match status" value="1"/>
</dbReference>